<evidence type="ECO:0000313" key="8">
    <source>
        <dbReference type="Proteomes" id="UP001431209"/>
    </source>
</evidence>
<proteinExistence type="predicted"/>
<dbReference type="PROSITE" id="PS00107">
    <property type="entry name" value="PROTEIN_KINASE_ATP"/>
    <property type="match status" value="1"/>
</dbReference>
<dbReference type="SUPFAM" id="SSF56112">
    <property type="entry name" value="Protein kinase-like (PK-like)"/>
    <property type="match status" value="1"/>
</dbReference>
<organism evidence="7 8">
    <name type="scientific">Acrasis kona</name>
    <dbReference type="NCBI Taxonomy" id="1008807"/>
    <lineage>
        <taxon>Eukaryota</taxon>
        <taxon>Discoba</taxon>
        <taxon>Heterolobosea</taxon>
        <taxon>Tetramitia</taxon>
        <taxon>Eutetramitia</taxon>
        <taxon>Acrasidae</taxon>
        <taxon>Acrasis</taxon>
    </lineage>
</organism>
<dbReference type="EC" id="2.7.11.1" evidence="1"/>
<comment type="caution">
    <text evidence="7">The sequence shown here is derived from an EMBL/GenBank/DDBJ whole genome shotgun (WGS) entry which is preliminary data.</text>
</comment>
<dbReference type="GO" id="GO:0004674">
    <property type="term" value="F:protein serine/threonine kinase activity"/>
    <property type="evidence" value="ECO:0007669"/>
    <property type="project" value="UniProtKB-EC"/>
</dbReference>
<dbReference type="AlphaFoldDB" id="A0AAW2ZB82"/>
<evidence type="ECO:0000256" key="2">
    <source>
        <dbReference type="ARBA" id="ARBA00022741"/>
    </source>
</evidence>
<dbReference type="InterPro" id="IPR011009">
    <property type="entry name" value="Kinase-like_dom_sf"/>
</dbReference>
<dbReference type="InterPro" id="IPR016024">
    <property type="entry name" value="ARM-type_fold"/>
</dbReference>
<accession>A0AAW2ZB82</accession>
<feature type="region of interest" description="Disordered" evidence="5">
    <location>
        <begin position="1"/>
        <end position="23"/>
    </location>
</feature>
<dbReference type="Gene3D" id="1.25.10.10">
    <property type="entry name" value="Leucine-rich Repeat Variant"/>
    <property type="match status" value="2"/>
</dbReference>
<gene>
    <name evidence="7" type="ORF">AKO1_001901</name>
</gene>
<feature type="compositionally biased region" description="Basic residues" evidence="5">
    <location>
        <begin position="7"/>
        <end position="23"/>
    </location>
</feature>
<dbReference type="SUPFAM" id="SSF48371">
    <property type="entry name" value="ARM repeat"/>
    <property type="match status" value="1"/>
</dbReference>
<dbReference type="GO" id="GO:0005737">
    <property type="term" value="C:cytoplasm"/>
    <property type="evidence" value="ECO:0007669"/>
    <property type="project" value="TreeGrafter"/>
</dbReference>
<name>A0AAW2ZB82_9EUKA</name>
<feature type="binding site" evidence="4">
    <location>
        <position position="58"/>
    </location>
    <ligand>
        <name>ATP</name>
        <dbReference type="ChEBI" id="CHEBI:30616"/>
    </ligand>
</feature>
<feature type="compositionally biased region" description="Low complexity" evidence="5">
    <location>
        <begin position="457"/>
        <end position="466"/>
    </location>
</feature>
<dbReference type="Pfam" id="PF00069">
    <property type="entry name" value="Pkinase"/>
    <property type="match status" value="1"/>
</dbReference>
<evidence type="ECO:0000313" key="7">
    <source>
        <dbReference type="EMBL" id="KAL0486218.1"/>
    </source>
</evidence>
<feature type="region of interest" description="Disordered" evidence="5">
    <location>
        <begin position="370"/>
        <end position="473"/>
    </location>
</feature>
<dbReference type="SMART" id="SM00220">
    <property type="entry name" value="S_TKc"/>
    <property type="match status" value="1"/>
</dbReference>
<dbReference type="InterPro" id="IPR050629">
    <property type="entry name" value="STE20/SPS1-PAK"/>
</dbReference>
<keyword evidence="7" id="KW-0808">Transferase</keyword>
<dbReference type="InterPro" id="IPR011989">
    <property type="entry name" value="ARM-like"/>
</dbReference>
<evidence type="ECO:0000256" key="4">
    <source>
        <dbReference type="PROSITE-ProRule" id="PRU10141"/>
    </source>
</evidence>
<keyword evidence="3 4" id="KW-0067">ATP-binding</keyword>
<dbReference type="InterPro" id="IPR000719">
    <property type="entry name" value="Prot_kinase_dom"/>
</dbReference>
<keyword evidence="2 4" id="KW-0547">Nucleotide-binding</keyword>
<reference evidence="7 8" key="1">
    <citation type="submission" date="2024-03" db="EMBL/GenBank/DDBJ databases">
        <title>The Acrasis kona genome and developmental transcriptomes reveal deep origins of eukaryotic multicellular pathways.</title>
        <authorList>
            <person name="Sheikh S."/>
            <person name="Fu C.-J."/>
            <person name="Brown M.W."/>
            <person name="Baldauf S.L."/>
        </authorList>
    </citation>
    <scope>NUCLEOTIDE SEQUENCE [LARGE SCALE GENOMIC DNA]</scope>
    <source>
        <strain evidence="7 8">ATCC MYA-3509</strain>
    </source>
</reference>
<feature type="domain" description="Protein kinase" evidence="6">
    <location>
        <begin position="29"/>
        <end position="280"/>
    </location>
</feature>
<evidence type="ECO:0000256" key="5">
    <source>
        <dbReference type="SAM" id="MobiDB-lite"/>
    </source>
</evidence>
<dbReference type="GO" id="GO:0005524">
    <property type="term" value="F:ATP binding"/>
    <property type="evidence" value="ECO:0007669"/>
    <property type="project" value="UniProtKB-UniRule"/>
</dbReference>
<dbReference type="Gene3D" id="1.10.510.10">
    <property type="entry name" value="Transferase(Phosphotransferase) domain 1"/>
    <property type="match status" value="1"/>
</dbReference>
<protein>
    <recommendedName>
        <fullName evidence="1">non-specific serine/threonine protein kinase</fullName>
        <ecNumber evidence="1">2.7.11.1</ecNumber>
    </recommendedName>
</protein>
<dbReference type="CDD" id="cd06627">
    <property type="entry name" value="STKc_Cdc7_like"/>
    <property type="match status" value="1"/>
</dbReference>
<dbReference type="PANTHER" id="PTHR48012:SF26">
    <property type="entry name" value="SERINE_THREONINE-PROTEIN KINASE DDB_G0283821-RELATED"/>
    <property type="match status" value="1"/>
</dbReference>
<dbReference type="EMBL" id="JAOPGA020001209">
    <property type="protein sequence ID" value="KAL0486218.1"/>
    <property type="molecule type" value="Genomic_DNA"/>
</dbReference>
<keyword evidence="7" id="KW-0418">Kinase</keyword>
<evidence type="ECO:0000256" key="1">
    <source>
        <dbReference type="ARBA" id="ARBA00012513"/>
    </source>
</evidence>
<dbReference type="Proteomes" id="UP001431209">
    <property type="component" value="Unassembled WGS sequence"/>
</dbReference>
<dbReference type="InterPro" id="IPR017441">
    <property type="entry name" value="Protein_kinase_ATP_BS"/>
</dbReference>
<evidence type="ECO:0000256" key="3">
    <source>
        <dbReference type="ARBA" id="ARBA00022840"/>
    </source>
</evidence>
<dbReference type="PROSITE" id="PS50011">
    <property type="entry name" value="PROTEIN_KINASE_DOM"/>
    <property type="match status" value="1"/>
</dbReference>
<sequence>MTEGTEKKKKKSKSKDHDKKKEKRTVGNYILSELLGRGGFGAVYKGTSLDTGEIVALKQVSLKKCDKEKIDNIHGEINLLKKLNHDRIVKYIDHKQSKTKLYIIMELMESGSLLDLCGEIGPLNEKLIAHFTSQVLEGLEYLHSEGVIHRDIKGANILKTKSGEIKLADFGVASTLQEADGSNPVGTPYWMAPEIIELNPATPASDVWSVGATVIELLTGGEPPYFTLDPMPALYRIVEDEHPPLPPKISPACKDFLLKCFQKDPNLRNSATQLLKHVWIKNAIQQRNSQQGDHLMKQLSTRMSIGITVPVDPRPQSTVQTEAIKQNLKKWNEDEEEENWPELPDINSKITRQSSGIDHNNISFRITDDDVPTLKLAPPSGTPRPQQPIKKAFSDEDSGGWSDGESAEPAPRRAPLKLESSKKTFSDEDSGGWSDGETPEPRGPPLKLDKGSHQPINNNNNNNNGNKSQKKTLNDFVDRDDDDLVDDFGDLDLTGDNLAEKLIARMESTNLDDIDNDEDVFQDILESSFGDIEIEANPMEQEQLRLEKQVSDLISKLNPDGDEKVQLEACHGLVEIFKQHPQMKSKLTQHHGVLPIMDMLGVEAPDVILATLQLVNHLTNDYDIQYLKENIAFRETLCLVGALPQVMRFSNPSYSVDIRKQACIFISAMCNTSALTLQMFIACRGLPVLVEFLIHDNRQHFEVIKDMIYNAIDAVMQVFNIPEKKTRTPKNDFCRLFSKCNLMSRLSDVMLNLTISNDPQSHFYLDKVMSILLLFSDSDSSVKARTAQPGNLNKFFNCLENLPPNHKLNMIKCIKNLALDPSTFANFESSGAIARLVGLLSLRQNDFSNQIISALFSLCRVNKERQEKAALAGIIPELQYMISSNSPLKHFALNMYCDLAHTGSRTRQLLWQHNGVQFYVKHLMNVNGWQVNALEALREWMTEEPQRVQDELCKSNNVDFMVNVFEHIPAREQNMLNSMLQPLQAMLNASVKMTRVLSGRAEFVKVLKQALQAKAPDVLMRVTQLKIVQSLYKWSEHPKRIMNDLYPVIKNIIKDEKAVLVKELAQSLLRAFEENIKL</sequence>
<dbReference type="PANTHER" id="PTHR48012">
    <property type="entry name" value="STERILE20-LIKE KINASE, ISOFORM B-RELATED"/>
    <property type="match status" value="1"/>
</dbReference>
<evidence type="ECO:0000259" key="6">
    <source>
        <dbReference type="PROSITE" id="PS50011"/>
    </source>
</evidence>
<keyword evidence="8" id="KW-1185">Reference proteome</keyword>